<sequence length="30" mass="3257">MQKCGRLRNHIQDALSKQVNTAGFSLPEGG</sequence>
<proteinExistence type="predicted"/>
<keyword evidence="2" id="KW-1185">Reference proteome</keyword>
<protein>
    <submittedName>
        <fullName evidence="1">Uncharacterized protein</fullName>
    </submittedName>
</protein>
<dbReference type="Proteomes" id="UP000278437">
    <property type="component" value="Chromosome"/>
</dbReference>
<evidence type="ECO:0000313" key="2">
    <source>
        <dbReference type="Proteomes" id="UP000278437"/>
    </source>
</evidence>
<organism evidence="1 2">
    <name type="scientific">Shewanella khirikhana</name>
    <dbReference type="NCBI Taxonomy" id="1965282"/>
    <lineage>
        <taxon>Bacteria</taxon>
        <taxon>Pseudomonadati</taxon>
        <taxon>Pseudomonadota</taxon>
        <taxon>Gammaproteobacteria</taxon>
        <taxon>Alteromonadales</taxon>
        <taxon>Shewanellaceae</taxon>
        <taxon>Shewanella</taxon>
    </lineage>
</organism>
<dbReference type="EMBL" id="CP020373">
    <property type="protein sequence ID" value="AZQ11763.1"/>
    <property type="molecule type" value="Genomic_DNA"/>
</dbReference>
<reference evidence="2" key="1">
    <citation type="submission" date="2017-03" db="EMBL/GenBank/DDBJ databases">
        <title>Full genome sequence of a non-lethal Shewanella isolate that potentiates virulence of Vibio parahaemolyticus causing acute hepatopancreatic necrosis disease (AHPND) in shrimp.</title>
        <authorList>
            <person name="Prachumwat A."/>
            <person name="Sritunyalucksana K."/>
        </authorList>
    </citation>
    <scope>NUCLEOTIDE SEQUENCE [LARGE SCALE GENOMIC DNA]</scope>
    <source>
        <strain evidence="2">TH2012</strain>
    </source>
</reference>
<accession>A0ABM7DQ04</accession>
<gene>
    <name evidence="1" type="ORF">STH12_02694</name>
</gene>
<evidence type="ECO:0000313" key="1">
    <source>
        <dbReference type="EMBL" id="AZQ11763.1"/>
    </source>
</evidence>
<name>A0ABM7DQ04_9GAMM</name>